<keyword evidence="5 12" id="KW-0812">Transmembrane</keyword>
<evidence type="ECO:0000256" key="2">
    <source>
        <dbReference type="ARBA" id="ARBA00006666"/>
    </source>
</evidence>
<evidence type="ECO:0000313" key="16">
    <source>
        <dbReference type="EMBL" id="KAH7637112.1"/>
    </source>
</evidence>
<keyword evidence="4" id="KW-0633">Potassium transport</keyword>
<protein>
    <submittedName>
        <fullName evidence="16">Two pore potassium channel protein sup-9-like protein</fullName>
    </submittedName>
</protein>
<dbReference type="GO" id="GO:0005886">
    <property type="term" value="C:plasma membrane"/>
    <property type="evidence" value="ECO:0007669"/>
    <property type="project" value="TreeGrafter"/>
</dbReference>
<evidence type="ECO:0000256" key="14">
    <source>
        <dbReference type="SAM" id="Phobius"/>
    </source>
</evidence>
<feature type="region of interest" description="Disordered" evidence="13">
    <location>
        <begin position="439"/>
        <end position="517"/>
    </location>
</feature>
<feature type="transmembrane region" description="Helical" evidence="14">
    <location>
        <begin position="105"/>
        <end position="125"/>
    </location>
</feature>
<dbReference type="InterPro" id="IPR003280">
    <property type="entry name" value="2pore_dom_K_chnl"/>
</dbReference>
<dbReference type="PRINTS" id="PR01333">
    <property type="entry name" value="2POREKCHANEL"/>
</dbReference>
<feature type="domain" description="Potassium channel" evidence="15">
    <location>
        <begin position="168"/>
        <end position="243"/>
    </location>
</feature>
<feature type="compositionally biased region" description="Polar residues" evidence="13">
    <location>
        <begin position="493"/>
        <end position="517"/>
    </location>
</feature>
<dbReference type="FunFam" id="1.10.287.70:FF:000090">
    <property type="entry name" value="two pore potassium channel protein sup-9"/>
    <property type="match status" value="1"/>
</dbReference>
<proteinExistence type="inferred from homology"/>
<dbReference type="Proteomes" id="UP000828236">
    <property type="component" value="Unassembled WGS sequence"/>
</dbReference>
<feature type="compositionally biased region" description="Polar residues" evidence="13">
    <location>
        <begin position="631"/>
        <end position="640"/>
    </location>
</feature>
<dbReference type="Gene3D" id="1.10.287.70">
    <property type="match status" value="1"/>
</dbReference>
<sequence length="728" mass="81509">MKRQNIRTLSLIICTFTYLLIGAAIFDAFESENEDKQRVALQTFENMLKRKYNMSDEDFRILTTVVIKSVPHKAGIQWKFSGAFYFATTVLTTIGYGHSTPATPGGKTFCMVYALAGIPLGLVMFQSIGERLNTFVEKGLKQCKKCFRCKNQEVSESNLILFVMLLSTIVMTTGAAMFSTFEQWNYFDAFYYCFITLTTIGFGDYVALQKDRALQQRPEYVAFSLVFILFGLSVVSAAINLLVLRFLTLNTEDERRDEAEAATAAQSAVRLEGDVITANGSILGSEEQLQKRDGEKYTGAGLNDENISVCSCTCYGNSSTRYWNASTPRSYLDDNNPARPLKTPASSPRVRMVRYYYNGDSLLGMDIKALGDNYDGYEKMGKKRRKERLKSDLFGSASGISGQSHHRSLLSRLTNKFGHHHHQPSSSNDRPSRRSISFAASSTTSNRRSTDHSTMQQGSLIRKRNNNGTTTEKWKSTPSTTNHDNRELYSMKDFSSTVMQRPTTSHSSAQRHQSPSTRHFLEIQTTTHHHCYEDDDCYHDDEHPHHHDHDHFIRESSSSSPPPLLMSPHDYCTSIGHGIVACSSSGLLTTTTTTIATGTMTASTTITNISPVPPHAQQPPPSTLFLPSTSHHQLQQPNLLSHQSNFSSAHSSSSSISTFGQQQQQQQQNCGGLPLVAHPIRDRPIRHSHHDDNDCTIITNNTLIDTNNNNHHNYDEQDEDDPTKRASI</sequence>
<evidence type="ECO:0000256" key="9">
    <source>
        <dbReference type="ARBA" id="ARBA00023065"/>
    </source>
</evidence>
<reference evidence="16" key="2">
    <citation type="journal article" date="2021" name="World Allergy Organ. J.">
        <title>Chromosome-level assembly of Dermatophagoides farinae genome and transcriptome reveals two novel allergens Der f 37 and Der f 39.</title>
        <authorList>
            <person name="Chen J."/>
            <person name="Cai Z."/>
            <person name="Fan D."/>
            <person name="Hu J."/>
            <person name="Hou Y."/>
            <person name="He Y."/>
            <person name="Zhang Z."/>
            <person name="Zhao Z."/>
            <person name="Gao P."/>
            <person name="Hu W."/>
            <person name="Sun J."/>
            <person name="Li J."/>
            <person name="Ji K."/>
        </authorList>
    </citation>
    <scope>NUCLEOTIDE SEQUENCE</scope>
    <source>
        <strain evidence="16">JKM2019</strain>
    </source>
</reference>
<accession>A0A9D4NSH3</accession>
<feature type="compositionally biased region" description="Polar residues" evidence="13">
    <location>
        <begin position="466"/>
        <end position="482"/>
    </location>
</feature>
<organism evidence="16">
    <name type="scientific">Dermatophagoides farinae</name>
    <name type="common">American house dust mite</name>
    <dbReference type="NCBI Taxonomy" id="6954"/>
    <lineage>
        <taxon>Eukaryota</taxon>
        <taxon>Metazoa</taxon>
        <taxon>Ecdysozoa</taxon>
        <taxon>Arthropoda</taxon>
        <taxon>Chelicerata</taxon>
        <taxon>Arachnida</taxon>
        <taxon>Acari</taxon>
        <taxon>Acariformes</taxon>
        <taxon>Sarcoptiformes</taxon>
        <taxon>Astigmata</taxon>
        <taxon>Psoroptidia</taxon>
        <taxon>Analgoidea</taxon>
        <taxon>Pyroglyphidae</taxon>
        <taxon>Dermatophagoidinae</taxon>
        <taxon>Dermatophagoides</taxon>
    </lineage>
</organism>
<dbReference type="OrthoDB" id="297496at2759"/>
<dbReference type="GO" id="GO:0030322">
    <property type="term" value="P:stabilization of membrane potential"/>
    <property type="evidence" value="ECO:0007669"/>
    <property type="project" value="TreeGrafter"/>
</dbReference>
<dbReference type="PANTHER" id="PTHR11003:SF291">
    <property type="entry name" value="IP11374P"/>
    <property type="match status" value="1"/>
</dbReference>
<name>A0A9D4NSH3_DERFA</name>
<evidence type="ECO:0000256" key="1">
    <source>
        <dbReference type="ARBA" id="ARBA00004141"/>
    </source>
</evidence>
<keyword evidence="9 12" id="KW-0406">Ion transport</keyword>
<evidence type="ECO:0000256" key="11">
    <source>
        <dbReference type="ARBA" id="ARBA00023303"/>
    </source>
</evidence>
<evidence type="ECO:0000256" key="10">
    <source>
        <dbReference type="ARBA" id="ARBA00023136"/>
    </source>
</evidence>
<dbReference type="AlphaFoldDB" id="A0A9D4NSH3"/>
<dbReference type="PRINTS" id="PR01095">
    <property type="entry name" value="TASKCHANNEL"/>
</dbReference>
<reference evidence="16" key="1">
    <citation type="submission" date="2020-06" db="EMBL/GenBank/DDBJ databases">
        <authorList>
            <person name="Ji K."/>
            <person name="Li J."/>
        </authorList>
    </citation>
    <scope>NUCLEOTIDE SEQUENCE</scope>
    <source>
        <strain evidence="16">JKM2019</strain>
        <tissue evidence="16">Whole body</tissue>
    </source>
</reference>
<keyword evidence="3 12" id="KW-0813">Transport</keyword>
<feature type="transmembrane region" description="Helical" evidence="14">
    <location>
        <begin position="6"/>
        <end position="29"/>
    </location>
</feature>
<evidence type="ECO:0000256" key="8">
    <source>
        <dbReference type="ARBA" id="ARBA00022989"/>
    </source>
</evidence>
<dbReference type="EMBL" id="SDOV01000009">
    <property type="protein sequence ID" value="KAH7637112.1"/>
    <property type="molecule type" value="Genomic_DNA"/>
</dbReference>
<keyword evidence="7" id="KW-0630">Potassium</keyword>
<evidence type="ECO:0000256" key="6">
    <source>
        <dbReference type="ARBA" id="ARBA00022826"/>
    </source>
</evidence>
<keyword evidence="8 14" id="KW-1133">Transmembrane helix</keyword>
<feature type="transmembrane region" description="Helical" evidence="14">
    <location>
        <begin position="189"/>
        <end position="208"/>
    </location>
</feature>
<feature type="compositionally biased region" description="Pro residues" evidence="13">
    <location>
        <begin position="611"/>
        <end position="622"/>
    </location>
</feature>
<evidence type="ECO:0000259" key="15">
    <source>
        <dbReference type="Pfam" id="PF07885"/>
    </source>
</evidence>
<evidence type="ECO:0000256" key="13">
    <source>
        <dbReference type="SAM" id="MobiDB-lite"/>
    </source>
</evidence>
<feature type="transmembrane region" description="Helical" evidence="14">
    <location>
        <begin position="220"/>
        <end position="247"/>
    </location>
</feature>
<evidence type="ECO:0000256" key="4">
    <source>
        <dbReference type="ARBA" id="ARBA00022538"/>
    </source>
</evidence>
<comment type="subcellular location">
    <subcellularLocation>
        <location evidence="1">Membrane</location>
        <topology evidence="1">Multi-pass membrane protein</topology>
    </subcellularLocation>
</comment>
<dbReference type="SUPFAM" id="SSF81324">
    <property type="entry name" value="Voltage-gated potassium channels"/>
    <property type="match status" value="2"/>
</dbReference>
<dbReference type="PANTHER" id="PTHR11003">
    <property type="entry name" value="POTASSIUM CHANNEL, SUBFAMILY K"/>
    <property type="match status" value="1"/>
</dbReference>
<comment type="caution">
    <text evidence="16">The sequence shown here is derived from an EMBL/GenBank/DDBJ whole genome shotgun (WGS) entry which is preliminary data.</text>
</comment>
<comment type="similarity">
    <text evidence="2 12">Belongs to the two pore domain potassium channel (TC 1.A.1.8) family.</text>
</comment>
<feature type="region of interest" description="Disordered" evidence="13">
    <location>
        <begin position="705"/>
        <end position="728"/>
    </location>
</feature>
<dbReference type="InterPro" id="IPR003092">
    <property type="entry name" value="2pore_dom_K_chnl_TASK"/>
</dbReference>
<keyword evidence="6" id="KW-0631">Potassium channel</keyword>
<evidence type="ECO:0000256" key="12">
    <source>
        <dbReference type="RuleBase" id="RU003857"/>
    </source>
</evidence>
<feature type="transmembrane region" description="Helical" evidence="14">
    <location>
        <begin position="158"/>
        <end position="177"/>
    </location>
</feature>
<keyword evidence="11 12" id="KW-0407">Ion channel</keyword>
<evidence type="ECO:0000256" key="5">
    <source>
        <dbReference type="ARBA" id="ARBA00022692"/>
    </source>
</evidence>
<feature type="domain" description="Potassium channel" evidence="15">
    <location>
        <begin position="65"/>
        <end position="132"/>
    </location>
</feature>
<gene>
    <name evidence="16" type="ORF">HUG17_7318</name>
</gene>
<evidence type="ECO:0000256" key="7">
    <source>
        <dbReference type="ARBA" id="ARBA00022958"/>
    </source>
</evidence>
<dbReference type="Pfam" id="PF07885">
    <property type="entry name" value="Ion_trans_2"/>
    <property type="match status" value="2"/>
</dbReference>
<dbReference type="GO" id="GO:0015271">
    <property type="term" value="F:outward rectifier potassium channel activity"/>
    <property type="evidence" value="ECO:0007669"/>
    <property type="project" value="TreeGrafter"/>
</dbReference>
<keyword evidence="10 14" id="KW-0472">Membrane</keyword>
<feature type="region of interest" description="Disordered" evidence="13">
    <location>
        <begin position="546"/>
        <end position="565"/>
    </location>
</feature>
<dbReference type="InterPro" id="IPR013099">
    <property type="entry name" value="K_chnl_dom"/>
</dbReference>
<feature type="region of interest" description="Disordered" evidence="13">
    <location>
        <begin position="606"/>
        <end position="676"/>
    </location>
</feature>
<feature type="compositionally biased region" description="Low complexity" evidence="13">
    <location>
        <begin position="641"/>
        <end position="668"/>
    </location>
</feature>
<dbReference type="GO" id="GO:0022841">
    <property type="term" value="F:potassium ion leak channel activity"/>
    <property type="evidence" value="ECO:0007669"/>
    <property type="project" value="TreeGrafter"/>
</dbReference>
<evidence type="ECO:0000256" key="3">
    <source>
        <dbReference type="ARBA" id="ARBA00022448"/>
    </source>
</evidence>